<dbReference type="PANTHER" id="PTHR34824">
    <property type="entry name" value="HEAT-INDUCIBLE TRANSCRIPTION REPRESSOR HRCA"/>
    <property type="match status" value="1"/>
</dbReference>
<dbReference type="HAMAP" id="MF_00081">
    <property type="entry name" value="HrcA"/>
    <property type="match status" value="1"/>
</dbReference>
<name>A0ABU0ATL4_9FIRM</name>
<dbReference type="Proteomes" id="UP001236559">
    <property type="component" value="Unassembled WGS sequence"/>
</dbReference>
<dbReference type="PIRSF" id="PIRSF005485">
    <property type="entry name" value="HrcA"/>
    <property type="match status" value="1"/>
</dbReference>
<feature type="domain" description="Heat-inducible transcription repressor HrcA C-terminal" evidence="6">
    <location>
        <begin position="103"/>
        <end position="318"/>
    </location>
</feature>
<gene>
    <name evidence="5" type="primary">hrcA</name>
    <name evidence="8" type="ORF">J2S72_000616</name>
</gene>
<evidence type="ECO:0000259" key="7">
    <source>
        <dbReference type="Pfam" id="PF03444"/>
    </source>
</evidence>
<evidence type="ECO:0000313" key="8">
    <source>
        <dbReference type="EMBL" id="MDQ0274599.1"/>
    </source>
</evidence>
<comment type="similarity">
    <text evidence="5">Belongs to the HrcA family.</text>
</comment>
<dbReference type="Pfam" id="PF01628">
    <property type="entry name" value="HrcA"/>
    <property type="match status" value="1"/>
</dbReference>
<accession>A0ABU0ATL4</accession>
<dbReference type="SUPFAM" id="SSF55781">
    <property type="entry name" value="GAF domain-like"/>
    <property type="match status" value="1"/>
</dbReference>
<dbReference type="Gene3D" id="3.30.450.40">
    <property type="match status" value="1"/>
</dbReference>
<dbReference type="EMBL" id="JAUSTN010000003">
    <property type="protein sequence ID" value="MDQ0274599.1"/>
    <property type="molecule type" value="Genomic_DNA"/>
</dbReference>
<sequence>MDERKIEILNTIIKSYIKSAVPVGSRTISKESGLGISSATIRNEMADLEDLGYLNKPHTSAGRVPSTKAYRFYVDEILQIFNGNDFLNNRLKDRILSDATGIEDIYKNTVKELANYTNCVSFIITPKKRDTKINHIELLKLDETLVLILLIGNRGVVEKDIISLKFPIKNSELNMIKAYLNSELTQIEFNEIEEMKVTVTGELLKHKDFIYDVIKRASTFNSHIKSVDIYYDGLGNVLNFLDFKDITGAKNFMTLLENRSLFIEALSSMEDSNIDVSIGDENDSDLLKDMSIVRAGLNVPSKYGQIGILGPMRMDYQNLLDSVALFRNILSDIIMRVL</sequence>
<dbReference type="InterPro" id="IPR036388">
    <property type="entry name" value="WH-like_DNA-bd_sf"/>
</dbReference>
<evidence type="ECO:0000259" key="6">
    <source>
        <dbReference type="Pfam" id="PF01628"/>
    </source>
</evidence>
<dbReference type="PANTHER" id="PTHR34824:SF1">
    <property type="entry name" value="HEAT-INDUCIBLE TRANSCRIPTION REPRESSOR HRCA"/>
    <property type="match status" value="1"/>
</dbReference>
<dbReference type="SUPFAM" id="SSF46785">
    <property type="entry name" value="Winged helix' DNA-binding domain"/>
    <property type="match status" value="1"/>
</dbReference>
<dbReference type="Gene3D" id="1.10.10.10">
    <property type="entry name" value="Winged helix-like DNA-binding domain superfamily/Winged helix DNA-binding domain"/>
    <property type="match status" value="1"/>
</dbReference>
<keyword evidence="2 5" id="KW-0805">Transcription regulation</keyword>
<evidence type="ECO:0000256" key="4">
    <source>
        <dbReference type="ARBA" id="ARBA00023163"/>
    </source>
</evidence>
<evidence type="ECO:0000313" key="9">
    <source>
        <dbReference type="Proteomes" id="UP001236559"/>
    </source>
</evidence>
<dbReference type="InterPro" id="IPR029016">
    <property type="entry name" value="GAF-like_dom_sf"/>
</dbReference>
<dbReference type="InterPro" id="IPR021153">
    <property type="entry name" value="HrcA_C"/>
</dbReference>
<dbReference type="InterPro" id="IPR005104">
    <property type="entry name" value="WHTH_HrcA_DNA-bd"/>
</dbReference>
<evidence type="ECO:0000256" key="5">
    <source>
        <dbReference type="HAMAP-Rule" id="MF_00081"/>
    </source>
</evidence>
<keyword evidence="3 5" id="KW-0346">Stress response</keyword>
<keyword evidence="4 5" id="KW-0804">Transcription</keyword>
<evidence type="ECO:0000256" key="1">
    <source>
        <dbReference type="ARBA" id="ARBA00022491"/>
    </source>
</evidence>
<feature type="domain" description="Winged helix-turn-helix transcription repressor HrcA DNA-binding" evidence="7">
    <location>
        <begin position="6"/>
        <end position="71"/>
    </location>
</feature>
<evidence type="ECO:0000256" key="2">
    <source>
        <dbReference type="ARBA" id="ARBA00023015"/>
    </source>
</evidence>
<dbReference type="InterPro" id="IPR023120">
    <property type="entry name" value="WHTH_transcript_rep_HrcA_IDD"/>
</dbReference>
<keyword evidence="9" id="KW-1185">Reference proteome</keyword>
<dbReference type="InterPro" id="IPR002571">
    <property type="entry name" value="HrcA"/>
</dbReference>
<proteinExistence type="inferred from homology"/>
<dbReference type="InterPro" id="IPR036390">
    <property type="entry name" value="WH_DNA-bd_sf"/>
</dbReference>
<comment type="caution">
    <text evidence="8">The sequence shown here is derived from an EMBL/GenBank/DDBJ whole genome shotgun (WGS) entry which is preliminary data.</text>
</comment>
<organism evidence="8 9">
    <name type="scientific">Peptoniphilus koenoeneniae</name>
    <dbReference type="NCBI Taxonomy" id="507751"/>
    <lineage>
        <taxon>Bacteria</taxon>
        <taxon>Bacillati</taxon>
        <taxon>Bacillota</taxon>
        <taxon>Tissierellia</taxon>
        <taxon>Tissierellales</taxon>
        <taxon>Peptoniphilaceae</taxon>
        <taxon>Peptoniphilus</taxon>
    </lineage>
</organism>
<dbReference type="Gene3D" id="3.30.390.60">
    <property type="entry name" value="Heat-inducible transcription repressor hrca homolog, domain 3"/>
    <property type="match status" value="1"/>
</dbReference>
<keyword evidence="1 5" id="KW-0678">Repressor</keyword>
<protein>
    <recommendedName>
        <fullName evidence="5">Heat-inducible transcription repressor HrcA</fullName>
    </recommendedName>
</protein>
<dbReference type="NCBIfam" id="TIGR00331">
    <property type="entry name" value="hrcA"/>
    <property type="match status" value="1"/>
</dbReference>
<dbReference type="RefSeq" id="WP_023055334.1">
    <property type="nucleotide sequence ID" value="NZ_JAUSTN010000003.1"/>
</dbReference>
<evidence type="ECO:0000256" key="3">
    <source>
        <dbReference type="ARBA" id="ARBA00023016"/>
    </source>
</evidence>
<dbReference type="Pfam" id="PF03444">
    <property type="entry name" value="WHD_HrcA"/>
    <property type="match status" value="1"/>
</dbReference>
<reference evidence="8 9" key="1">
    <citation type="submission" date="2023-07" db="EMBL/GenBank/DDBJ databases">
        <title>Genomic Encyclopedia of Type Strains, Phase IV (KMG-IV): sequencing the most valuable type-strain genomes for metagenomic binning, comparative biology and taxonomic classification.</title>
        <authorList>
            <person name="Goeker M."/>
        </authorList>
    </citation>
    <scope>NUCLEOTIDE SEQUENCE [LARGE SCALE GENOMIC DNA]</scope>
    <source>
        <strain evidence="8 9">DSM 22616</strain>
    </source>
</reference>
<comment type="function">
    <text evidence="5">Negative regulator of class I heat shock genes (grpE-dnaK-dnaJ and groELS operons). Prevents heat-shock induction of these operons.</text>
</comment>